<dbReference type="Proteomes" id="UP000244336">
    <property type="component" value="Chromosome 4"/>
</dbReference>
<feature type="compositionally biased region" description="Basic and acidic residues" evidence="1">
    <location>
        <begin position="30"/>
        <end position="40"/>
    </location>
</feature>
<proteinExistence type="predicted"/>
<evidence type="ECO:0000313" key="3">
    <source>
        <dbReference type="Proteomes" id="UP000244336"/>
    </source>
</evidence>
<reference evidence="2 3" key="1">
    <citation type="submission" date="2018-04" db="EMBL/GenBank/DDBJ databases">
        <title>WGS assembly of Panicum hallii var. hallii HAL2.</title>
        <authorList>
            <person name="Lovell J."/>
            <person name="Jenkins J."/>
            <person name="Lowry D."/>
            <person name="Mamidi S."/>
            <person name="Sreedasyam A."/>
            <person name="Weng X."/>
            <person name="Barry K."/>
            <person name="Bonette J."/>
            <person name="Campitelli B."/>
            <person name="Daum C."/>
            <person name="Gordon S."/>
            <person name="Gould B."/>
            <person name="Lipzen A."/>
            <person name="MacQueen A."/>
            <person name="Palacio-Mejia J."/>
            <person name="Plott C."/>
            <person name="Shakirov E."/>
            <person name="Shu S."/>
            <person name="Yoshinaga Y."/>
            <person name="Zane M."/>
            <person name="Rokhsar D."/>
            <person name="Grimwood J."/>
            <person name="Schmutz J."/>
            <person name="Juenger T."/>
        </authorList>
    </citation>
    <scope>NUCLEOTIDE SEQUENCE [LARGE SCALE GENOMIC DNA]</scope>
    <source>
        <strain evidence="3">cv. HAL2</strain>
    </source>
</reference>
<dbReference type="Gramene" id="PUZ62623">
    <property type="protein sequence ID" value="PUZ62623"/>
    <property type="gene ID" value="GQ55_4G372000"/>
</dbReference>
<organism evidence="2 3">
    <name type="scientific">Panicum hallii var. hallii</name>
    <dbReference type="NCBI Taxonomy" id="1504633"/>
    <lineage>
        <taxon>Eukaryota</taxon>
        <taxon>Viridiplantae</taxon>
        <taxon>Streptophyta</taxon>
        <taxon>Embryophyta</taxon>
        <taxon>Tracheophyta</taxon>
        <taxon>Spermatophyta</taxon>
        <taxon>Magnoliopsida</taxon>
        <taxon>Liliopsida</taxon>
        <taxon>Poales</taxon>
        <taxon>Poaceae</taxon>
        <taxon>PACMAD clade</taxon>
        <taxon>Panicoideae</taxon>
        <taxon>Panicodae</taxon>
        <taxon>Paniceae</taxon>
        <taxon>Panicinae</taxon>
        <taxon>Panicum</taxon>
        <taxon>Panicum sect. Panicum</taxon>
    </lineage>
</organism>
<dbReference type="AlphaFoldDB" id="A0A2T7E466"/>
<protein>
    <submittedName>
        <fullName evidence="2">Uncharacterized protein</fullName>
    </submittedName>
</protein>
<dbReference type="EMBL" id="CM009752">
    <property type="protein sequence ID" value="PUZ62623.1"/>
    <property type="molecule type" value="Genomic_DNA"/>
</dbReference>
<feature type="region of interest" description="Disordered" evidence="1">
    <location>
        <begin position="81"/>
        <end position="101"/>
    </location>
</feature>
<gene>
    <name evidence="2" type="ORF">GQ55_4G372000</name>
</gene>
<evidence type="ECO:0000313" key="2">
    <source>
        <dbReference type="EMBL" id="PUZ62623.1"/>
    </source>
</evidence>
<name>A0A2T7E466_9POAL</name>
<feature type="region of interest" description="Disordered" evidence="1">
    <location>
        <begin position="20"/>
        <end position="64"/>
    </location>
</feature>
<accession>A0A2T7E466</accession>
<sequence>MGHLSMSPIETVLFPLSARQPHNTWSHTHPPPEDSKEKPRCRSRREKASIAPPAAHRPQPAPLCTPPVAALVQLLRRAHPYPRRTPCSSPHPSLPPPPRAAAAVLAPRVPAVAGEEN</sequence>
<keyword evidence="3" id="KW-1185">Reference proteome</keyword>
<evidence type="ECO:0000256" key="1">
    <source>
        <dbReference type="SAM" id="MobiDB-lite"/>
    </source>
</evidence>